<evidence type="ECO:0000313" key="5">
    <source>
        <dbReference type="Proteomes" id="UP001293593"/>
    </source>
</evidence>
<dbReference type="AlphaFoldDB" id="A0AAE1JI93"/>
<dbReference type="PRINTS" id="PR00080">
    <property type="entry name" value="SDRFAMILY"/>
</dbReference>
<dbReference type="PANTHER" id="PTHR24320">
    <property type="entry name" value="RETINOL DEHYDROGENASE"/>
    <property type="match status" value="1"/>
</dbReference>
<dbReference type="PRINTS" id="PR00081">
    <property type="entry name" value="GDHRDH"/>
</dbReference>
<dbReference type="PANTHER" id="PTHR24320:SF200">
    <property type="entry name" value="DEHYDROGENASE_REDUCTASE SDR FAMILY MEMBER FEY"/>
    <property type="match status" value="1"/>
</dbReference>
<accession>A0AAE1JI93</accession>
<dbReference type="EMBL" id="JAWXYG010000006">
    <property type="protein sequence ID" value="KAK4269476.1"/>
    <property type="molecule type" value="Genomic_DNA"/>
</dbReference>
<comment type="similarity">
    <text evidence="1 3">Belongs to the short-chain dehydrogenases/reductases (SDR) family.</text>
</comment>
<dbReference type="SUPFAM" id="SSF51735">
    <property type="entry name" value="NAD(P)-binding Rossmann-fold domains"/>
    <property type="match status" value="1"/>
</dbReference>
<dbReference type="Pfam" id="PF00106">
    <property type="entry name" value="adh_short"/>
    <property type="match status" value="1"/>
</dbReference>
<name>A0AAE1JI93_9FABA</name>
<dbReference type="Gene3D" id="3.40.50.720">
    <property type="entry name" value="NAD(P)-binding Rossmann-like Domain"/>
    <property type="match status" value="1"/>
</dbReference>
<sequence length="382" mass="42367">MASTFQNGLSNQKQKQGLSFTEYCKGWSVLLYEIFFEKISSRHLKIPLPLPPLSDLTIILTGPTSGIGLEVARNLAFSGAHLVMAARNTKAAHDLINQWNNERSYSSSSDEAKQLLDIEVMKLDLLSLQSVVNFAQEWNSKSRPLNVLINNAGILNLGKPQSFSEEDGFETHLQVNHLAPSLLTILLLPSLKKGSPSRIVNCSSTGHLFGFVDVDDMNLTSGRRKFFSFRGYSSSKLAQVMFSSILQKKLLLESGISVVCVSPGIVRNTNVVRDLPKMLQQVFQSLIFFAYPLKEGCRSVLYAATYPEVQDYTKSLKAQDSHVCAYIDHDCTFGNVSKEAQNLETSMKVWDKTLNMIGLPSDAVDKLLSGDTVEVSKNDRSD</sequence>
<dbReference type="InterPro" id="IPR002347">
    <property type="entry name" value="SDR_fam"/>
</dbReference>
<organism evidence="4 5">
    <name type="scientific">Acacia crassicarpa</name>
    <name type="common">northern wattle</name>
    <dbReference type="NCBI Taxonomy" id="499986"/>
    <lineage>
        <taxon>Eukaryota</taxon>
        <taxon>Viridiplantae</taxon>
        <taxon>Streptophyta</taxon>
        <taxon>Embryophyta</taxon>
        <taxon>Tracheophyta</taxon>
        <taxon>Spermatophyta</taxon>
        <taxon>Magnoliopsida</taxon>
        <taxon>eudicotyledons</taxon>
        <taxon>Gunneridae</taxon>
        <taxon>Pentapetalae</taxon>
        <taxon>rosids</taxon>
        <taxon>fabids</taxon>
        <taxon>Fabales</taxon>
        <taxon>Fabaceae</taxon>
        <taxon>Caesalpinioideae</taxon>
        <taxon>mimosoid clade</taxon>
        <taxon>Acacieae</taxon>
        <taxon>Acacia</taxon>
    </lineage>
</organism>
<gene>
    <name evidence="4" type="ORF">QN277_022630</name>
</gene>
<reference evidence="4" key="1">
    <citation type="submission" date="2023-10" db="EMBL/GenBank/DDBJ databases">
        <title>Chromosome-level genome of the transformable northern wattle, Acacia crassicarpa.</title>
        <authorList>
            <person name="Massaro I."/>
            <person name="Sinha N.R."/>
            <person name="Poethig S."/>
            <person name="Leichty A.R."/>
        </authorList>
    </citation>
    <scope>NUCLEOTIDE SEQUENCE</scope>
    <source>
        <strain evidence="4">Acra3RX</strain>
        <tissue evidence="4">Leaf</tissue>
    </source>
</reference>
<dbReference type="Proteomes" id="UP001293593">
    <property type="component" value="Unassembled WGS sequence"/>
</dbReference>
<keyword evidence="5" id="KW-1185">Reference proteome</keyword>
<dbReference type="GO" id="GO:0016491">
    <property type="term" value="F:oxidoreductase activity"/>
    <property type="evidence" value="ECO:0007669"/>
    <property type="project" value="UniProtKB-KW"/>
</dbReference>
<proteinExistence type="inferred from homology"/>
<keyword evidence="2" id="KW-0560">Oxidoreductase</keyword>
<evidence type="ECO:0000256" key="1">
    <source>
        <dbReference type="ARBA" id="ARBA00006484"/>
    </source>
</evidence>
<comment type="caution">
    <text evidence="4">The sequence shown here is derived from an EMBL/GenBank/DDBJ whole genome shotgun (WGS) entry which is preliminary data.</text>
</comment>
<evidence type="ECO:0000313" key="4">
    <source>
        <dbReference type="EMBL" id="KAK4269476.1"/>
    </source>
</evidence>
<dbReference type="InterPro" id="IPR036291">
    <property type="entry name" value="NAD(P)-bd_dom_sf"/>
</dbReference>
<protein>
    <submittedName>
        <fullName evidence="4">Uncharacterized protein</fullName>
    </submittedName>
</protein>
<evidence type="ECO:0000256" key="2">
    <source>
        <dbReference type="ARBA" id="ARBA00023002"/>
    </source>
</evidence>
<evidence type="ECO:0000256" key="3">
    <source>
        <dbReference type="RuleBase" id="RU000363"/>
    </source>
</evidence>